<protein>
    <submittedName>
        <fullName evidence="1">Uncharacterized protein</fullName>
    </submittedName>
</protein>
<evidence type="ECO:0000313" key="1">
    <source>
        <dbReference type="EnsemblMetazoa" id="AATE010700-PA.1"/>
    </source>
</evidence>
<reference evidence="1" key="1">
    <citation type="submission" date="2022-08" db="UniProtKB">
        <authorList>
            <consortium name="EnsemblMetazoa"/>
        </authorList>
    </citation>
    <scope>IDENTIFICATION</scope>
    <source>
        <strain evidence="1">EBRO</strain>
    </source>
</reference>
<dbReference type="EnsemblMetazoa" id="AATE010700-RA">
    <property type="protein sequence ID" value="AATE010700-PA.1"/>
    <property type="gene ID" value="AATE010700"/>
</dbReference>
<sequence>MSSLGALFGMSGSGQLMIEGSGLLLEAGVELNVVVFGLVLCIPILARRWSARLMMGVQLLLLLLLPVSLARARVVLAVLRSRVDVDLLVGAGRDWIGADRTRVASGHRRNWRRQSLLRVAQGRQRRRIVVTAAEGVCAAGPHHRLVVMHHVRLGLRLSLLRLGMRLLMVELLLSLLGLAQLVLRVAARIQVCESTHTMMVSRMAAMKLAISMSTSPSRPHSHRPRVATR</sequence>
<organism evidence="1">
    <name type="scientific">Anopheles atroparvus</name>
    <name type="common">European mosquito</name>
    <dbReference type="NCBI Taxonomy" id="41427"/>
    <lineage>
        <taxon>Eukaryota</taxon>
        <taxon>Metazoa</taxon>
        <taxon>Ecdysozoa</taxon>
        <taxon>Arthropoda</taxon>
        <taxon>Hexapoda</taxon>
        <taxon>Insecta</taxon>
        <taxon>Pterygota</taxon>
        <taxon>Neoptera</taxon>
        <taxon>Endopterygota</taxon>
        <taxon>Diptera</taxon>
        <taxon>Nematocera</taxon>
        <taxon>Culicoidea</taxon>
        <taxon>Culicidae</taxon>
        <taxon>Anophelinae</taxon>
        <taxon>Anopheles</taxon>
    </lineage>
</organism>
<name>A0A182J3K9_ANOAO</name>
<accession>A0A182J3K9</accession>
<dbReference type="AlphaFoldDB" id="A0A182J3K9"/>
<proteinExistence type="predicted"/>
<dbReference type="VEuPathDB" id="VectorBase:AATE010700"/>